<gene>
    <name evidence="4" type="ORF">KL86PLE_90492</name>
</gene>
<dbReference type="PIRSF" id="PIRSF037799">
    <property type="entry name" value="Tautomer_YdcE_prd"/>
    <property type="match status" value="1"/>
</dbReference>
<sequence length="76" mass="8327">MPHVVIKMIEGRGEAQKQRIAELVTQAIMEGAGCKESSVSIAIEDVPAADWTSAVYRPEIEPAIDRLYKKPGYGPE</sequence>
<reference evidence="4" key="1">
    <citation type="submission" date="2016-08" db="EMBL/GenBank/DDBJ databases">
        <authorList>
            <person name="Seilhamer J.J."/>
        </authorList>
    </citation>
    <scope>NUCLEOTIDE SEQUENCE</scope>
    <source>
        <strain evidence="4">86</strain>
    </source>
</reference>
<evidence type="ECO:0000313" key="4">
    <source>
        <dbReference type="EMBL" id="SCM79548.1"/>
    </source>
</evidence>
<dbReference type="InterPro" id="IPR017284">
    <property type="entry name" value="Tautomerase_PptA"/>
</dbReference>
<dbReference type="InterPro" id="IPR014347">
    <property type="entry name" value="Tautomerase/MIF_sf"/>
</dbReference>
<feature type="domain" description="4-oxalocrotonate tautomerase-like" evidence="3">
    <location>
        <begin position="2"/>
        <end position="52"/>
    </location>
</feature>
<dbReference type="InterPro" id="IPR004370">
    <property type="entry name" value="4-OT-like_dom"/>
</dbReference>
<evidence type="ECO:0000256" key="1">
    <source>
        <dbReference type="ARBA" id="ARBA00023235"/>
    </source>
</evidence>
<organism evidence="4">
    <name type="scientific">uncultured Pleomorphomonas sp</name>
    <dbReference type="NCBI Taxonomy" id="442121"/>
    <lineage>
        <taxon>Bacteria</taxon>
        <taxon>Pseudomonadati</taxon>
        <taxon>Pseudomonadota</taxon>
        <taxon>Alphaproteobacteria</taxon>
        <taxon>Hyphomicrobiales</taxon>
        <taxon>Pleomorphomonadaceae</taxon>
        <taxon>Pleomorphomonas</taxon>
        <taxon>environmental samples</taxon>
    </lineage>
</organism>
<dbReference type="RefSeq" id="WP_288198628.1">
    <property type="nucleotide sequence ID" value="NZ_LT608334.1"/>
</dbReference>
<keyword evidence="1 4" id="KW-0413">Isomerase</keyword>
<evidence type="ECO:0000259" key="3">
    <source>
        <dbReference type="Pfam" id="PF01361"/>
    </source>
</evidence>
<dbReference type="EMBL" id="FMJD01000013">
    <property type="protein sequence ID" value="SCM79548.1"/>
    <property type="molecule type" value="Genomic_DNA"/>
</dbReference>
<dbReference type="Pfam" id="PF01361">
    <property type="entry name" value="Tautomerase"/>
    <property type="match status" value="1"/>
</dbReference>
<evidence type="ECO:0000256" key="2">
    <source>
        <dbReference type="PIRSR" id="PIRSR037799-1"/>
    </source>
</evidence>
<name>A0A212LPP4_9HYPH</name>
<dbReference type="AlphaFoldDB" id="A0A212LPP4"/>
<proteinExistence type="predicted"/>
<dbReference type="SUPFAM" id="SSF55331">
    <property type="entry name" value="Tautomerase/MIF"/>
    <property type="match status" value="1"/>
</dbReference>
<dbReference type="Gene3D" id="3.30.429.10">
    <property type="entry name" value="Macrophage Migration Inhibitory Factor"/>
    <property type="match status" value="1"/>
</dbReference>
<protein>
    <submittedName>
        <fullName evidence="4">Putative tautomerase XF_1725</fullName>
        <ecNumber evidence="4">5.3.2.-</ecNumber>
    </submittedName>
</protein>
<dbReference type="GO" id="GO:0016862">
    <property type="term" value="F:intramolecular oxidoreductase activity, interconverting keto- and enol-groups"/>
    <property type="evidence" value="ECO:0007669"/>
    <property type="project" value="InterPro"/>
</dbReference>
<dbReference type="EC" id="5.3.2.-" evidence="4"/>
<dbReference type="GO" id="GO:0005737">
    <property type="term" value="C:cytoplasm"/>
    <property type="evidence" value="ECO:0007669"/>
    <property type="project" value="InterPro"/>
</dbReference>
<feature type="active site" description="Proton acceptor; via imino nitrogen" evidence="2">
    <location>
        <position position="2"/>
    </location>
</feature>
<accession>A0A212LPP4</accession>